<evidence type="ECO:0000256" key="5">
    <source>
        <dbReference type="ARBA" id="ARBA00023015"/>
    </source>
</evidence>
<dbReference type="SUPFAM" id="SSF50037">
    <property type="entry name" value="C-terminal domain of transcriptional repressors"/>
    <property type="match status" value="1"/>
</dbReference>
<dbReference type="InterPro" id="IPR036421">
    <property type="entry name" value="Fe_dep_repressor_sf"/>
</dbReference>
<comment type="similarity">
    <text evidence="2">Belongs to the DtxR/MntR family.</text>
</comment>
<keyword evidence="5" id="KW-0805">Transcription regulation</keyword>
<keyword evidence="6" id="KW-0238">DNA-binding</keyword>
<dbReference type="AlphaFoldDB" id="A0ABD5YAD1"/>
<dbReference type="GO" id="GO:0005737">
    <property type="term" value="C:cytoplasm"/>
    <property type="evidence" value="ECO:0007669"/>
    <property type="project" value="UniProtKB-SubCell"/>
</dbReference>
<evidence type="ECO:0000256" key="4">
    <source>
        <dbReference type="ARBA" id="ARBA00023004"/>
    </source>
</evidence>
<dbReference type="GO" id="GO:0003677">
    <property type="term" value="F:DNA binding"/>
    <property type="evidence" value="ECO:0007669"/>
    <property type="project" value="UniProtKB-KW"/>
</dbReference>
<comment type="subcellular location">
    <subcellularLocation>
        <location evidence="1">Cytoplasm</location>
    </subcellularLocation>
</comment>
<evidence type="ECO:0000259" key="8">
    <source>
        <dbReference type="PROSITE" id="PS50944"/>
    </source>
</evidence>
<keyword evidence="10" id="KW-1185">Reference proteome</keyword>
<keyword evidence="4" id="KW-0408">Iron</keyword>
<evidence type="ECO:0000313" key="9">
    <source>
        <dbReference type="EMBL" id="MFC7142646.1"/>
    </source>
</evidence>
<sequence>MLSAKMEDYLKAIYELQRESDGPVATSHIAELLDVTPPTATSMMEKLADRELVEREKYKGVRLTPEGETVALEVVRHHRLLETYLTEELGYDWAEVHDEADRLEHHISEEFERRVAEVLDDPAVDPHGDPIPTDALDPVDESPGSTLEECAEGDTVVVQRVSDRDPEELAYLDDAGITPGTTLVVEEVAPIGMVTAALGETGETVSLPDGVAGTIFVTHADDSLEPAEGAV</sequence>
<dbReference type="FunFam" id="1.10.60.10:FF:000004">
    <property type="entry name" value="DtxR family transcriptional regulator"/>
    <property type="match status" value="1"/>
</dbReference>
<feature type="domain" description="HTH dtxR-type" evidence="8">
    <location>
        <begin position="1"/>
        <end position="64"/>
    </location>
</feature>
<dbReference type="PANTHER" id="PTHR33238:SF7">
    <property type="entry name" value="IRON-DEPENDENT TRANSCRIPTIONAL REGULATOR"/>
    <property type="match status" value="1"/>
</dbReference>
<name>A0ABD5YAD1_9EURY</name>
<dbReference type="Pfam" id="PF01325">
    <property type="entry name" value="Fe_dep_repress"/>
    <property type="match status" value="1"/>
</dbReference>
<dbReference type="InterPro" id="IPR022687">
    <property type="entry name" value="HTH_DTXR"/>
</dbReference>
<evidence type="ECO:0000313" key="10">
    <source>
        <dbReference type="Proteomes" id="UP001596432"/>
    </source>
</evidence>
<dbReference type="GeneID" id="78822995"/>
<dbReference type="InterPro" id="IPR050536">
    <property type="entry name" value="DtxR_MntR_Metal-Reg"/>
</dbReference>
<dbReference type="SUPFAM" id="SSF47979">
    <property type="entry name" value="Iron-dependent repressor protein, dimerization domain"/>
    <property type="match status" value="1"/>
</dbReference>
<gene>
    <name evidence="9" type="ORF">ACFQMA_22785</name>
</gene>
<dbReference type="Pfam" id="PF02742">
    <property type="entry name" value="Fe_dep_repr_C"/>
    <property type="match status" value="1"/>
</dbReference>
<comment type="caution">
    <text evidence="9">The sequence shown here is derived from an EMBL/GenBank/DDBJ whole genome shotgun (WGS) entry which is preliminary data.</text>
</comment>
<dbReference type="Proteomes" id="UP001596432">
    <property type="component" value="Unassembled WGS sequence"/>
</dbReference>
<evidence type="ECO:0000256" key="2">
    <source>
        <dbReference type="ARBA" id="ARBA00007871"/>
    </source>
</evidence>
<dbReference type="InterPro" id="IPR038157">
    <property type="entry name" value="FeoA_core_dom"/>
</dbReference>
<dbReference type="PROSITE" id="PS50944">
    <property type="entry name" value="HTH_DTXR"/>
    <property type="match status" value="1"/>
</dbReference>
<keyword evidence="7" id="KW-0804">Transcription</keyword>
<dbReference type="SMART" id="SM00529">
    <property type="entry name" value="HTH_DTXR"/>
    <property type="match status" value="1"/>
</dbReference>
<dbReference type="Gene3D" id="1.10.10.10">
    <property type="entry name" value="Winged helix-like DNA-binding domain superfamily/Winged helix DNA-binding domain"/>
    <property type="match status" value="1"/>
</dbReference>
<dbReference type="SMART" id="SM00899">
    <property type="entry name" value="FeoA"/>
    <property type="match status" value="1"/>
</dbReference>
<comment type="subunit">
    <text evidence="3">Homodimer.</text>
</comment>
<protein>
    <submittedName>
        <fullName evidence="9">Metal-dependent transcriptional regulator</fullName>
    </submittedName>
</protein>
<dbReference type="RefSeq" id="WP_274323702.1">
    <property type="nucleotide sequence ID" value="NZ_CP118158.1"/>
</dbReference>
<proteinExistence type="inferred from homology"/>
<dbReference type="Gene3D" id="1.10.60.10">
    <property type="entry name" value="Iron dependent repressor, metal binding and dimerisation domain"/>
    <property type="match status" value="1"/>
</dbReference>
<dbReference type="InterPro" id="IPR036388">
    <property type="entry name" value="WH-like_DNA-bd_sf"/>
</dbReference>
<dbReference type="PANTHER" id="PTHR33238">
    <property type="entry name" value="IRON (METAL) DEPENDENT REPRESSOR, DTXR FAMILY"/>
    <property type="match status" value="1"/>
</dbReference>
<dbReference type="EMBL" id="JBHTAS010000001">
    <property type="protein sequence ID" value="MFC7142646.1"/>
    <property type="molecule type" value="Genomic_DNA"/>
</dbReference>
<dbReference type="InterPro" id="IPR036390">
    <property type="entry name" value="WH_DNA-bd_sf"/>
</dbReference>
<evidence type="ECO:0000256" key="1">
    <source>
        <dbReference type="ARBA" id="ARBA00004496"/>
    </source>
</evidence>
<accession>A0ABD5YAD1</accession>
<dbReference type="Gene3D" id="2.30.30.90">
    <property type="match status" value="1"/>
</dbReference>
<evidence type="ECO:0000256" key="3">
    <source>
        <dbReference type="ARBA" id="ARBA00011738"/>
    </source>
</evidence>
<organism evidence="9 10">
    <name type="scientific">Halosimplex aquaticum</name>
    <dbReference type="NCBI Taxonomy" id="3026162"/>
    <lineage>
        <taxon>Archaea</taxon>
        <taxon>Methanobacteriati</taxon>
        <taxon>Methanobacteriota</taxon>
        <taxon>Stenosarchaea group</taxon>
        <taxon>Halobacteria</taxon>
        <taxon>Halobacteriales</taxon>
        <taxon>Haloarculaceae</taxon>
        <taxon>Halosimplex</taxon>
    </lineage>
</organism>
<reference evidence="9 10" key="1">
    <citation type="journal article" date="2019" name="Int. J. Syst. Evol. Microbiol.">
        <title>The Global Catalogue of Microorganisms (GCM) 10K type strain sequencing project: providing services to taxonomists for standard genome sequencing and annotation.</title>
        <authorList>
            <consortium name="The Broad Institute Genomics Platform"/>
            <consortium name="The Broad Institute Genome Sequencing Center for Infectious Disease"/>
            <person name="Wu L."/>
            <person name="Ma J."/>
        </authorList>
    </citation>
    <scope>NUCLEOTIDE SEQUENCE [LARGE SCALE GENOMIC DNA]</scope>
    <source>
        <strain evidence="9 10">XZYJT29</strain>
    </source>
</reference>
<evidence type="ECO:0000256" key="7">
    <source>
        <dbReference type="ARBA" id="ARBA00023163"/>
    </source>
</evidence>
<dbReference type="InterPro" id="IPR001367">
    <property type="entry name" value="Fe_dep_repressor"/>
</dbReference>
<dbReference type="InterPro" id="IPR008988">
    <property type="entry name" value="Transcriptional_repressor_C"/>
</dbReference>
<dbReference type="InterPro" id="IPR007167">
    <property type="entry name" value="Fe-transptr_FeoA-like"/>
</dbReference>
<evidence type="ECO:0000256" key="6">
    <source>
        <dbReference type="ARBA" id="ARBA00023125"/>
    </source>
</evidence>
<dbReference type="SUPFAM" id="SSF46785">
    <property type="entry name" value="Winged helix' DNA-binding domain"/>
    <property type="match status" value="1"/>
</dbReference>
<dbReference type="Pfam" id="PF04023">
    <property type="entry name" value="FeoA"/>
    <property type="match status" value="1"/>
</dbReference>
<dbReference type="InterPro" id="IPR022689">
    <property type="entry name" value="Iron_dep_repressor"/>
</dbReference>